<dbReference type="AlphaFoldDB" id="A0A3A8Q7K0"/>
<dbReference type="SUPFAM" id="SSF90123">
    <property type="entry name" value="ABC transporter transmembrane region"/>
    <property type="match status" value="1"/>
</dbReference>
<accession>A0A3A8Q7K0</accession>
<protein>
    <submittedName>
        <fullName evidence="11">Cyclic peptide export ABC transporter</fullName>
    </submittedName>
</protein>
<dbReference type="PANTHER" id="PTHR43553:SF11">
    <property type="entry name" value="ABC TRANSPORTER ATP-BINDING_PERMEASE PROTEIN YOJI"/>
    <property type="match status" value="1"/>
</dbReference>
<dbReference type="InterPro" id="IPR036640">
    <property type="entry name" value="ABC1_TM_sf"/>
</dbReference>
<dbReference type="PANTHER" id="PTHR43553">
    <property type="entry name" value="HEAVY METAL TRANSPORTER"/>
    <property type="match status" value="1"/>
</dbReference>
<dbReference type="GO" id="GO:0043190">
    <property type="term" value="C:ATP-binding cassette (ABC) transporter complex"/>
    <property type="evidence" value="ECO:0007669"/>
    <property type="project" value="TreeGrafter"/>
</dbReference>
<keyword evidence="5" id="KW-0067">ATP-binding</keyword>
<dbReference type="Pfam" id="PF00005">
    <property type="entry name" value="ABC_tran"/>
    <property type="match status" value="1"/>
</dbReference>
<evidence type="ECO:0000256" key="3">
    <source>
        <dbReference type="ARBA" id="ARBA00022692"/>
    </source>
</evidence>
<dbReference type="GO" id="GO:0016887">
    <property type="term" value="F:ATP hydrolysis activity"/>
    <property type="evidence" value="ECO:0007669"/>
    <property type="project" value="InterPro"/>
</dbReference>
<dbReference type="InterPro" id="IPR003593">
    <property type="entry name" value="AAA+_ATPase"/>
</dbReference>
<comment type="subcellular location">
    <subcellularLocation>
        <location evidence="1">Cell membrane</location>
        <topology evidence="1">Multi-pass membrane protein</topology>
    </subcellularLocation>
</comment>
<dbReference type="PROSITE" id="PS50929">
    <property type="entry name" value="ABC_TM1F"/>
    <property type="match status" value="1"/>
</dbReference>
<dbReference type="GO" id="GO:0140359">
    <property type="term" value="F:ABC-type transporter activity"/>
    <property type="evidence" value="ECO:0007669"/>
    <property type="project" value="InterPro"/>
</dbReference>
<organism evidence="11 12">
    <name type="scientific">Corallococcus llansteffanensis</name>
    <dbReference type="NCBI Taxonomy" id="2316731"/>
    <lineage>
        <taxon>Bacteria</taxon>
        <taxon>Pseudomonadati</taxon>
        <taxon>Myxococcota</taxon>
        <taxon>Myxococcia</taxon>
        <taxon>Myxococcales</taxon>
        <taxon>Cystobacterineae</taxon>
        <taxon>Myxococcaceae</taxon>
        <taxon>Corallococcus</taxon>
    </lineage>
</organism>
<dbReference type="InterPro" id="IPR005898">
    <property type="entry name" value="Cyc_pep_transpt_SyrD/YojI"/>
</dbReference>
<keyword evidence="6 8" id="KW-1133">Transmembrane helix</keyword>
<dbReference type="GO" id="GO:0015833">
    <property type="term" value="P:peptide transport"/>
    <property type="evidence" value="ECO:0007669"/>
    <property type="project" value="InterPro"/>
</dbReference>
<feature type="domain" description="ABC transmembrane type-1" evidence="10">
    <location>
        <begin position="31"/>
        <end position="308"/>
    </location>
</feature>
<dbReference type="GO" id="GO:1904680">
    <property type="term" value="F:peptide transmembrane transporter activity"/>
    <property type="evidence" value="ECO:0007669"/>
    <property type="project" value="InterPro"/>
</dbReference>
<dbReference type="Gene3D" id="1.20.1560.10">
    <property type="entry name" value="ABC transporter type 1, transmembrane domain"/>
    <property type="match status" value="1"/>
</dbReference>
<feature type="transmembrane region" description="Helical" evidence="8">
    <location>
        <begin position="139"/>
        <end position="159"/>
    </location>
</feature>
<feature type="transmembrane region" description="Helical" evidence="8">
    <location>
        <begin position="66"/>
        <end position="85"/>
    </location>
</feature>
<gene>
    <name evidence="11" type="ORF">D7V93_07140</name>
</gene>
<evidence type="ECO:0000259" key="10">
    <source>
        <dbReference type="PROSITE" id="PS50929"/>
    </source>
</evidence>
<sequence length="572" mass="62406">MRARKPALLLAEGTHGVNLLILLLRRSRGTVALAVCFGLLTGAASAGLIARINAVLSSGGTLVDRATVLGFAALGALMLGSRIGAQLLLTRLQTSTTFALRDQLSQRILATPLRQLEELGNHRLMATLIDDIQAVTQGLLCIPPLLIHSGIIVGCMTYLAVMSRMVFAALFIFATLGVASYLLPMRHIMGLLRHSRQTNDRFFRDLRSLTQGLKELKLHGGRRKAFLKQELFPTAEMLKQLQVRVSTLHTLTTSWSMSLFFFFIGLLLFVLPGVAPVSASTLVGYTLAVLYLQQPLEASMTLLPMLGAGTVALRHIDTLALDPAGTASEPLLSGAEEAPAPPSRIDLVGVTHAYRREGEDTPFTLGPIDLTLRPGELLFVVGGNGSGKTTLAKLITGLYAPESGEIRVDGRPVTEGDRERYRQLFATVFSDFHLFDSLLGLAVGEKTDKARAYLERLQLQRKVRIEENGKLSTTDLSAGQRKRLALLTAYLEDRPVYLFDEWAADQDPQFKEVFYRELLPDLKAAGKAVVIISHDSRYFDVADRLVRLESGAIVSEESAAGSQQLSPRVVPA</sequence>
<dbReference type="GO" id="GO:0005524">
    <property type="term" value="F:ATP binding"/>
    <property type="evidence" value="ECO:0007669"/>
    <property type="project" value="UniProtKB-KW"/>
</dbReference>
<evidence type="ECO:0000256" key="7">
    <source>
        <dbReference type="ARBA" id="ARBA00023136"/>
    </source>
</evidence>
<comment type="caution">
    <text evidence="11">The sequence shown here is derived from an EMBL/GenBank/DDBJ whole genome shotgun (WGS) entry which is preliminary data.</text>
</comment>
<dbReference type="InterPro" id="IPR011527">
    <property type="entry name" value="ABC1_TM_dom"/>
</dbReference>
<feature type="transmembrane region" description="Helical" evidence="8">
    <location>
        <begin position="259"/>
        <end position="292"/>
    </location>
</feature>
<feature type="transmembrane region" description="Helical" evidence="8">
    <location>
        <begin position="165"/>
        <end position="183"/>
    </location>
</feature>
<dbReference type="PROSITE" id="PS00211">
    <property type="entry name" value="ABC_TRANSPORTER_1"/>
    <property type="match status" value="1"/>
</dbReference>
<dbReference type="InterPro" id="IPR017871">
    <property type="entry name" value="ABC_transporter-like_CS"/>
</dbReference>
<feature type="domain" description="ABC transporter" evidence="9">
    <location>
        <begin position="345"/>
        <end position="572"/>
    </location>
</feature>
<dbReference type="EMBL" id="RAWB01000048">
    <property type="protein sequence ID" value="RKH64617.1"/>
    <property type="molecule type" value="Genomic_DNA"/>
</dbReference>
<dbReference type="InterPro" id="IPR050095">
    <property type="entry name" value="ECF_ABC_transporter_ATP-bd"/>
</dbReference>
<evidence type="ECO:0000313" key="12">
    <source>
        <dbReference type="Proteomes" id="UP000272888"/>
    </source>
</evidence>
<evidence type="ECO:0000256" key="4">
    <source>
        <dbReference type="ARBA" id="ARBA00022741"/>
    </source>
</evidence>
<evidence type="ECO:0000313" key="11">
    <source>
        <dbReference type="EMBL" id="RKH64617.1"/>
    </source>
</evidence>
<keyword evidence="12" id="KW-1185">Reference proteome</keyword>
<name>A0A3A8Q7K0_9BACT</name>
<evidence type="ECO:0000256" key="8">
    <source>
        <dbReference type="SAM" id="Phobius"/>
    </source>
</evidence>
<dbReference type="Gene3D" id="3.40.50.300">
    <property type="entry name" value="P-loop containing nucleotide triphosphate hydrolases"/>
    <property type="match status" value="1"/>
</dbReference>
<dbReference type="InterPro" id="IPR003439">
    <property type="entry name" value="ABC_transporter-like_ATP-bd"/>
</dbReference>
<evidence type="ECO:0000256" key="6">
    <source>
        <dbReference type="ARBA" id="ARBA00022989"/>
    </source>
</evidence>
<keyword evidence="7 8" id="KW-0472">Membrane</keyword>
<dbReference type="PROSITE" id="PS50893">
    <property type="entry name" value="ABC_TRANSPORTER_2"/>
    <property type="match status" value="1"/>
</dbReference>
<keyword evidence="2" id="KW-0813">Transport</keyword>
<dbReference type="InterPro" id="IPR027417">
    <property type="entry name" value="P-loop_NTPase"/>
</dbReference>
<reference evidence="12" key="1">
    <citation type="submission" date="2018-09" db="EMBL/GenBank/DDBJ databases">
        <authorList>
            <person name="Livingstone P.G."/>
            <person name="Whitworth D.E."/>
        </authorList>
    </citation>
    <scope>NUCLEOTIDE SEQUENCE [LARGE SCALE GENOMIC DNA]</scope>
    <source>
        <strain evidence="12">CA051B</strain>
    </source>
</reference>
<dbReference type="SUPFAM" id="SSF52540">
    <property type="entry name" value="P-loop containing nucleoside triphosphate hydrolases"/>
    <property type="match status" value="1"/>
</dbReference>
<evidence type="ECO:0000256" key="5">
    <source>
        <dbReference type="ARBA" id="ARBA00022840"/>
    </source>
</evidence>
<evidence type="ECO:0000256" key="1">
    <source>
        <dbReference type="ARBA" id="ARBA00004651"/>
    </source>
</evidence>
<dbReference type="SMART" id="SM00382">
    <property type="entry name" value="AAA"/>
    <property type="match status" value="1"/>
</dbReference>
<keyword evidence="3 8" id="KW-0812">Transmembrane</keyword>
<dbReference type="NCBIfam" id="TIGR01194">
    <property type="entry name" value="cyc_pep_trnsptr"/>
    <property type="match status" value="1"/>
</dbReference>
<evidence type="ECO:0000259" key="9">
    <source>
        <dbReference type="PROSITE" id="PS50893"/>
    </source>
</evidence>
<proteinExistence type="predicted"/>
<evidence type="ECO:0000256" key="2">
    <source>
        <dbReference type="ARBA" id="ARBA00022448"/>
    </source>
</evidence>
<dbReference type="CDD" id="cd03228">
    <property type="entry name" value="ABCC_MRP_Like"/>
    <property type="match status" value="1"/>
</dbReference>
<feature type="transmembrane region" description="Helical" evidence="8">
    <location>
        <begin position="31"/>
        <end position="54"/>
    </location>
</feature>
<keyword evidence="4" id="KW-0547">Nucleotide-binding</keyword>
<dbReference type="Proteomes" id="UP000272888">
    <property type="component" value="Unassembled WGS sequence"/>
</dbReference>